<organism evidence="1">
    <name type="scientific">human gut metagenome</name>
    <dbReference type="NCBI Taxonomy" id="408170"/>
    <lineage>
        <taxon>unclassified sequences</taxon>
        <taxon>metagenomes</taxon>
        <taxon>organismal metagenomes</taxon>
    </lineage>
</organism>
<reference evidence="1" key="1">
    <citation type="journal article" date="2013" name="Environ. Microbiol.">
        <title>Microbiota from the distal guts of lean and obese adolescents exhibit partial functional redundancy besides clear differences in community structure.</title>
        <authorList>
            <person name="Ferrer M."/>
            <person name="Ruiz A."/>
            <person name="Lanza F."/>
            <person name="Haange S.B."/>
            <person name="Oberbach A."/>
            <person name="Till H."/>
            <person name="Bargiela R."/>
            <person name="Campoy C."/>
            <person name="Segura M.T."/>
            <person name="Richter M."/>
            <person name="von Bergen M."/>
            <person name="Seifert J."/>
            <person name="Suarez A."/>
        </authorList>
    </citation>
    <scope>NUCLEOTIDE SEQUENCE</scope>
</reference>
<dbReference type="GO" id="GO:0032259">
    <property type="term" value="P:methylation"/>
    <property type="evidence" value="ECO:0007669"/>
    <property type="project" value="UniProtKB-KW"/>
</dbReference>
<dbReference type="AlphaFoldDB" id="K1U3C9"/>
<dbReference type="EMBL" id="AJWY01002988">
    <property type="protein sequence ID" value="EKC76733.1"/>
    <property type="molecule type" value="Genomic_DNA"/>
</dbReference>
<keyword evidence="1" id="KW-0489">Methyltransferase</keyword>
<dbReference type="GO" id="GO:0008168">
    <property type="term" value="F:methyltransferase activity"/>
    <property type="evidence" value="ECO:0007669"/>
    <property type="project" value="UniProtKB-KW"/>
</dbReference>
<name>K1U3C9_9ZZZZ</name>
<comment type="caution">
    <text evidence="1">The sequence shown here is derived from an EMBL/GenBank/DDBJ whole genome shotgun (WGS) entry which is preliminary data.</text>
</comment>
<gene>
    <name evidence="1" type="ORF">LEA_04550</name>
</gene>
<protein>
    <submittedName>
        <fullName evidence="1">DNA methylase</fullName>
    </submittedName>
</protein>
<accession>K1U3C9</accession>
<evidence type="ECO:0000313" key="1">
    <source>
        <dbReference type="EMBL" id="EKC76733.1"/>
    </source>
</evidence>
<sequence length="231" mass="26284">MERPLPDYKVGDNVIVDLPTRTIEGKIGYVGETDVRIDTSAQGQSWDNEVINKQQFEEGLRQNEQVTTQPDDTVKTVAIYPAEENRMPYDIVIQTIGSKSPALDAVEPERSTLELAGNFHITDDELGVGGPKQKFARNIEAIRTLFKLEEEHRGATAEEQQVLSQYVGWGGLADAFDPGKDNWAKEYAELKGLLSEDEIQKKISEMYDRYNYRLKKERDFLWIQSVKLSVK</sequence>
<proteinExistence type="predicted"/>
<keyword evidence="1" id="KW-0808">Transferase</keyword>